<dbReference type="EMBL" id="QLMA01000004">
    <property type="protein sequence ID" value="RAJ81905.1"/>
    <property type="molecule type" value="Genomic_DNA"/>
</dbReference>
<gene>
    <name evidence="2" type="ORF">CLV59_104130</name>
</gene>
<comment type="caution">
    <text evidence="2">The sequence shown here is derived from an EMBL/GenBank/DDBJ whole genome shotgun (WGS) entry which is preliminary data.</text>
</comment>
<name>A0A327W0Z6_9BACT</name>
<reference evidence="2 3" key="1">
    <citation type="submission" date="2018-06" db="EMBL/GenBank/DDBJ databases">
        <title>Genomic Encyclopedia of Archaeal and Bacterial Type Strains, Phase II (KMG-II): from individual species to whole genera.</title>
        <authorList>
            <person name="Goeker M."/>
        </authorList>
    </citation>
    <scope>NUCLEOTIDE SEQUENCE [LARGE SCALE GENOMIC DNA]</scope>
    <source>
        <strain evidence="2 3">DSM 29821</strain>
    </source>
</reference>
<keyword evidence="3" id="KW-1185">Reference proteome</keyword>
<sequence>MIVTFSISTLIQAKQELEREQKNLEKEKAAWASIRKTLDAKTAAILDQQVVHIFEESLFKYFQSVEKPDIRAILGQLQQLYLQGASASTLDQPELEGYNLADLIQDIPAVKDIADLPFVVEIIRLSIIADAAIYHQKAYVGNGGCTALELILVFLSWGLSDSSNGVNTQEHYQACYKIFYWLIETPTAVAEKYSQFDPYVLFTCLYGNGYGDYTAVAPFHDKVSMAMASLGFIPYNEWSRERWWWDIGTLAWDLGQQKAPWLPLFFPYEHELLQPFLHSWKKYLTPDALKAMINNFSGTTTGRKTFKTYFSQGPHWLTAIIIQDIPDIIFELVRRNEVYLLAPFLKTHKRKLGSLRNENGQSLLEYATATRNVKEKTIQLIREARLT</sequence>
<evidence type="ECO:0000256" key="1">
    <source>
        <dbReference type="SAM" id="Coils"/>
    </source>
</evidence>
<keyword evidence="1" id="KW-0175">Coiled coil</keyword>
<evidence type="ECO:0000313" key="3">
    <source>
        <dbReference type="Proteomes" id="UP000249819"/>
    </source>
</evidence>
<dbReference type="RefSeq" id="WP_111592468.1">
    <property type="nucleotide sequence ID" value="NZ_QLMA01000004.1"/>
</dbReference>
<proteinExistence type="predicted"/>
<organism evidence="2 3">
    <name type="scientific">Chitinophaga dinghuensis</name>
    <dbReference type="NCBI Taxonomy" id="1539050"/>
    <lineage>
        <taxon>Bacteria</taxon>
        <taxon>Pseudomonadati</taxon>
        <taxon>Bacteroidota</taxon>
        <taxon>Chitinophagia</taxon>
        <taxon>Chitinophagales</taxon>
        <taxon>Chitinophagaceae</taxon>
        <taxon>Chitinophaga</taxon>
    </lineage>
</organism>
<evidence type="ECO:0000313" key="2">
    <source>
        <dbReference type="EMBL" id="RAJ81905.1"/>
    </source>
</evidence>
<feature type="coiled-coil region" evidence="1">
    <location>
        <begin position="7"/>
        <end position="34"/>
    </location>
</feature>
<dbReference type="Proteomes" id="UP000249819">
    <property type="component" value="Unassembled WGS sequence"/>
</dbReference>
<dbReference type="OrthoDB" id="653962at2"/>
<accession>A0A327W0Z6</accession>
<protein>
    <submittedName>
        <fullName evidence="2">Uncharacterized protein</fullName>
    </submittedName>
</protein>
<dbReference type="AlphaFoldDB" id="A0A327W0Z6"/>